<dbReference type="Proteomes" id="UP000765509">
    <property type="component" value="Unassembled WGS sequence"/>
</dbReference>
<reference evidence="2" key="1">
    <citation type="submission" date="2021-03" db="EMBL/GenBank/DDBJ databases">
        <title>Draft genome sequence of rust myrtle Austropuccinia psidii MF-1, a brazilian biotype.</title>
        <authorList>
            <person name="Quecine M.C."/>
            <person name="Pachon D.M.R."/>
            <person name="Bonatelli M.L."/>
            <person name="Correr F.H."/>
            <person name="Franceschini L.M."/>
            <person name="Leite T.F."/>
            <person name="Margarido G.R.A."/>
            <person name="Almeida C.A."/>
            <person name="Ferrarezi J.A."/>
            <person name="Labate C.A."/>
        </authorList>
    </citation>
    <scope>NUCLEOTIDE SEQUENCE</scope>
    <source>
        <strain evidence="2">MF-1</strain>
    </source>
</reference>
<comment type="caution">
    <text evidence="2">The sequence shown here is derived from an EMBL/GenBank/DDBJ whole genome shotgun (WGS) entry which is preliminary data.</text>
</comment>
<proteinExistence type="predicted"/>
<name>A0A9Q3H476_9BASI</name>
<evidence type="ECO:0000313" key="2">
    <source>
        <dbReference type="EMBL" id="MBW0491303.1"/>
    </source>
</evidence>
<organism evidence="2 3">
    <name type="scientific">Austropuccinia psidii MF-1</name>
    <dbReference type="NCBI Taxonomy" id="1389203"/>
    <lineage>
        <taxon>Eukaryota</taxon>
        <taxon>Fungi</taxon>
        <taxon>Dikarya</taxon>
        <taxon>Basidiomycota</taxon>
        <taxon>Pucciniomycotina</taxon>
        <taxon>Pucciniomycetes</taxon>
        <taxon>Pucciniales</taxon>
        <taxon>Sphaerophragmiaceae</taxon>
        <taxon>Austropuccinia</taxon>
    </lineage>
</organism>
<dbReference type="Pfam" id="PF22936">
    <property type="entry name" value="Pol_BBD"/>
    <property type="match status" value="1"/>
</dbReference>
<protein>
    <recommendedName>
        <fullName evidence="1">Retrovirus-related Pol polyprotein from transposon TNT 1-94-like beta-barrel domain-containing protein</fullName>
    </recommendedName>
</protein>
<gene>
    <name evidence="2" type="ORF">O181_031018</name>
</gene>
<dbReference type="AlphaFoldDB" id="A0A9Q3H476"/>
<sequence>MDWQRCFYNGDSNLQQLVESLTLNDELIECPNLILIRLQDYVHLAKTKDPSPSNLPSALVSTTNESFKIIHHCTNGKHNPKSTTHKKEECWAENPQLRPNQKDNKQKKFQSTAYFSTAKALVTSSRNSQSGPSQVILDCGATHHMFNSKTCFTLLRNTSPFSITTGDSNSSLEACGTGTVVLYFKNQPLTLDDCLFVPRLTGNLISLLTLSKKRVSIN</sequence>
<evidence type="ECO:0000313" key="3">
    <source>
        <dbReference type="Proteomes" id="UP000765509"/>
    </source>
</evidence>
<keyword evidence="3" id="KW-1185">Reference proteome</keyword>
<evidence type="ECO:0000259" key="1">
    <source>
        <dbReference type="Pfam" id="PF22936"/>
    </source>
</evidence>
<feature type="domain" description="Retrovirus-related Pol polyprotein from transposon TNT 1-94-like beta-barrel" evidence="1">
    <location>
        <begin position="136"/>
        <end position="214"/>
    </location>
</feature>
<dbReference type="EMBL" id="AVOT02011011">
    <property type="protein sequence ID" value="MBW0491303.1"/>
    <property type="molecule type" value="Genomic_DNA"/>
</dbReference>
<dbReference type="InterPro" id="IPR054722">
    <property type="entry name" value="PolX-like_BBD"/>
</dbReference>
<accession>A0A9Q3H476</accession>
<dbReference type="OrthoDB" id="3251181at2759"/>